<feature type="transmembrane region" description="Helical" evidence="8">
    <location>
        <begin position="156"/>
        <end position="177"/>
    </location>
</feature>
<keyword evidence="7 8" id="KW-0472">Membrane</keyword>
<organism evidence="9 11">
    <name type="scientific">Promicromonospora sukumoe</name>
    <dbReference type="NCBI Taxonomy" id="88382"/>
    <lineage>
        <taxon>Bacteria</taxon>
        <taxon>Bacillati</taxon>
        <taxon>Actinomycetota</taxon>
        <taxon>Actinomycetes</taxon>
        <taxon>Micrococcales</taxon>
        <taxon>Promicromonosporaceae</taxon>
        <taxon>Promicromonospora</taxon>
    </lineage>
</organism>
<dbReference type="GO" id="GO:0022857">
    <property type="term" value="F:transmembrane transporter activity"/>
    <property type="evidence" value="ECO:0007669"/>
    <property type="project" value="InterPro"/>
</dbReference>
<evidence type="ECO:0000313" key="11">
    <source>
        <dbReference type="Proteomes" id="UP000540568"/>
    </source>
</evidence>
<dbReference type="EMBL" id="JACGWV010000001">
    <property type="protein sequence ID" value="MBA8809340.1"/>
    <property type="molecule type" value="Genomic_DNA"/>
</dbReference>
<proteinExistence type="inferred from homology"/>
<dbReference type="PANTHER" id="PTHR30472">
    <property type="entry name" value="FERRIC ENTEROBACTIN TRANSPORT SYSTEM PERMEASE PROTEIN"/>
    <property type="match status" value="1"/>
</dbReference>
<comment type="caution">
    <text evidence="9">The sequence shown here is derived from an EMBL/GenBank/DDBJ whole genome shotgun (WGS) entry which is preliminary data.</text>
</comment>
<comment type="subcellular location">
    <subcellularLocation>
        <location evidence="1">Cell membrane</location>
        <topology evidence="1">Multi-pass membrane protein</topology>
    </subcellularLocation>
</comment>
<feature type="transmembrane region" description="Helical" evidence="8">
    <location>
        <begin position="197"/>
        <end position="219"/>
    </location>
</feature>
<feature type="transmembrane region" description="Helical" evidence="8">
    <location>
        <begin position="286"/>
        <end position="308"/>
    </location>
</feature>
<dbReference type="CDD" id="cd06550">
    <property type="entry name" value="TM_ABC_iron-siderophores_like"/>
    <property type="match status" value="1"/>
</dbReference>
<feature type="transmembrane region" description="Helical" evidence="8">
    <location>
        <begin position="314"/>
        <end position="332"/>
    </location>
</feature>
<feature type="transmembrane region" description="Helical" evidence="8">
    <location>
        <begin position="12"/>
        <end position="34"/>
    </location>
</feature>
<gene>
    <name evidence="9" type="ORF">FHX71_003260</name>
    <name evidence="10" type="ORF">FHX71_003282</name>
</gene>
<accession>A0A7W3JAJ8</accession>
<dbReference type="Proteomes" id="UP000540568">
    <property type="component" value="Unassembled WGS sequence"/>
</dbReference>
<evidence type="ECO:0000256" key="7">
    <source>
        <dbReference type="ARBA" id="ARBA00023136"/>
    </source>
</evidence>
<dbReference type="RefSeq" id="WP_182618109.1">
    <property type="nucleotide sequence ID" value="NZ_BAAATF010000011.1"/>
</dbReference>
<evidence type="ECO:0000256" key="2">
    <source>
        <dbReference type="ARBA" id="ARBA00007935"/>
    </source>
</evidence>
<dbReference type="GO" id="GO:0033214">
    <property type="term" value="P:siderophore-iron import into cell"/>
    <property type="evidence" value="ECO:0007669"/>
    <property type="project" value="TreeGrafter"/>
</dbReference>
<protein>
    <submittedName>
        <fullName evidence="9">Iron complex transport system permease protein</fullName>
    </submittedName>
</protein>
<dbReference type="FunFam" id="1.10.3470.10:FF:000001">
    <property type="entry name" value="Vitamin B12 ABC transporter permease BtuC"/>
    <property type="match status" value="1"/>
</dbReference>
<keyword evidence="5 8" id="KW-0812">Transmembrane</keyword>
<feature type="transmembrane region" description="Helical" evidence="8">
    <location>
        <begin position="66"/>
        <end position="86"/>
    </location>
</feature>
<evidence type="ECO:0000256" key="8">
    <source>
        <dbReference type="SAM" id="Phobius"/>
    </source>
</evidence>
<dbReference type="InterPro" id="IPR037294">
    <property type="entry name" value="ABC_BtuC-like"/>
</dbReference>
<feature type="transmembrane region" description="Helical" evidence="8">
    <location>
        <begin position="125"/>
        <end position="144"/>
    </location>
</feature>
<evidence type="ECO:0000313" key="10">
    <source>
        <dbReference type="EMBL" id="MBA8809340.1"/>
    </source>
</evidence>
<comment type="similarity">
    <text evidence="2">Belongs to the binding-protein-dependent transport system permease family. FecCD subfamily.</text>
</comment>
<dbReference type="SUPFAM" id="SSF81345">
    <property type="entry name" value="ABC transporter involved in vitamin B12 uptake, BtuC"/>
    <property type="match status" value="1"/>
</dbReference>
<evidence type="ECO:0000256" key="5">
    <source>
        <dbReference type="ARBA" id="ARBA00022692"/>
    </source>
</evidence>
<evidence type="ECO:0000256" key="6">
    <source>
        <dbReference type="ARBA" id="ARBA00022989"/>
    </source>
</evidence>
<dbReference type="Pfam" id="PF01032">
    <property type="entry name" value="FecCD"/>
    <property type="match status" value="1"/>
</dbReference>
<evidence type="ECO:0000256" key="4">
    <source>
        <dbReference type="ARBA" id="ARBA00022475"/>
    </source>
</evidence>
<evidence type="ECO:0000256" key="1">
    <source>
        <dbReference type="ARBA" id="ARBA00004651"/>
    </source>
</evidence>
<dbReference type="AlphaFoldDB" id="A0A7W3JAJ8"/>
<sequence length="340" mass="34457">MPNSSVQHPVATRYLALGAGTVALLVVIVASLAIGSRPVAPDVVVAALLGQDVPAGDRHAVVELRVPRTVIGCAVGIALGVAGALIQAVTRNPLADPGILGVTAGSSFFVALGIVFLGFSSPEQYVWLALAGALVATVAVALVGGSGTARVDPVRLTLAGVALTAVLAGIVSGLRIAEPRTFNALLTWETGSLVDRGWQVATPVLPFLAIGLVTALLLGGSLNALALGDDVATALGSTVWVTRVAAVLAVTLLAGGATAIVGPISFIGLMVPHVARWVAGPDQRWIIALTLLFAPVLLLTADVLARVVLWPGEMPVGIVTAFVGAPVLIALVRRRKAFAL</sequence>
<feature type="transmembrane region" description="Helical" evidence="8">
    <location>
        <begin position="98"/>
        <end position="119"/>
    </location>
</feature>
<dbReference type="PANTHER" id="PTHR30472:SF1">
    <property type="entry name" value="FE(3+) DICITRATE TRANSPORT SYSTEM PERMEASE PROTEIN FECC-RELATED"/>
    <property type="match status" value="1"/>
</dbReference>
<dbReference type="Gene3D" id="1.10.3470.10">
    <property type="entry name" value="ABC transporter involved in vitamin B12 uptake, BtuC"/>
    <property type="match status" value="1"/>
</dbReference>
<evidence type="ECO:0000256" key="3">
    <source>
        <dbReference type="ARBA" id="ARBA00022448"/>
    </source>
</evidence>
<keyword evidence="4" id="KW-1003">Cell membrane</keyword>
<keyword evidence="6 8" id="KW-1133">Transmembrane helix</keyword>
<dbReference type="InterPro" id="IPR000522">
    <property type="entry name" value="ABC_transptr_permease_BtuC"/>
</dbReference>
<dbReference type="GO" id="GO:0005886">
    <property type="term" value="C:plasma membrane"/>
    <property type="evidence" value="ECO:0007669"/>
    <property type="project" value="UniProtKB-SubCell"/>
</dbReference>
<keyword evidence="11" id="KW-1185">Reference proteome</keyword>
<reference evidence="9 11" key="1">
    <citation type="submission" date="2020-07" db="EMBL/GenBank/DDBJ databases">
        <title>Sequencing the genomes of 1000 actinobacteria strains.</title>
        <authorList>
            <person name="Klenk H.-P."/>
        </authorList>
    </citation>
    <scope>NUCLEOTIDE SEQUENCE [LARGE SCALE GENOMIC DNA]</scope>
    <source>
        <strain evidence="9 11">DSM 44121</strain>
    </source>
</reference>
<name>A0A7W3JAJ8_9MICO</name>
<keyword evidence="3" id="KW-0813">Transport</keyword>
<dbReference type="EMBL" id="JACGWV010000001">
    <property type="protein sequence ID" value="MBA8809318.1"/>
    <property type="molecule type" value="Genomic_DNA"/>
</dbReference>
<evidence type="ECO:0000313" key="9">
    <source>
        <dbReference type="EMBL" id="MBA8809318.1"/>
    </source>
</evidence>